<dbReference type="PANTHER" id="PTHR30146:SF148">
    <property type="entry name" value="HTH-TYPE TRANSCRIPTIONAL REPRESSOR PURR-RELATED"/>
    <property type="match status" value="1"/>
</dbReference>
<proteinExistence type="predicted"/>
<dbReference type="RefSeq" id="WP_069125772.1">
    <property type="nucleotide sequence ID" value="NZ_CBCPJR010000003.1"/>
</dbReference>
<dbReference type="PROSITE" id="PS00356">
    <property type="entry name" value="HTH_LACI_1"/>
    <property type="match status" value="1"/>
</dbReference>
<organism evidence="7 8">
    <name type="scientific">Brochothrix thermosphacta</name>
    <name type="common">Microbacterium thermosphactum</name>
    <dbReference type="NCBI Taxonomy" id="2756"/>
    <lineage>
        <taxon>Bacteria</taxon>
        <taxon>Bacillati</taxon>
        <taxon>Bacillota</taxon>
        <taxon>Bacilli</taxon>
        <taxon>Bacillales</taxon>
        <taxon>Listeriaceae</taxon>
        <taxon>Brochothrix</taxon>
    </lineage>
</organism>
<keyword evidence="8" id="KW-1185">Reference proteome</keyword>
<keyword evidence="2" id="KW-0805">Transcription regulation</keyword>
<dbReference type="SUPFAM" id="SSF47413">
    <property type="entry name" value="lambda repressor-like DNA-binding domains"/>
    <property type="match status" value="1"/>
</dbReference>
<dbReference type="GO" id="GO:0000976">
    <property type="term" value="F:transcription cis-regulatory region binding"/>
    <property type="evidence" value="ECO:0007669"/>
    <property type="project" value="TreeGrafter"/>
</dbReference>
<evidence type="ECO:0000256" key="2">
    <source>
        <dbReference type="ARBA" id="ARBA00023015"/>
    </source>
</evidence>
<evidence type="ECO:0000259" key="5">
    <source>
        <dbReference type="PROSITE" id="PS50932"/>
    </source>
</evidence>
<dbReference type="KEGG" id="bths:CNY62_08045"/>
<dbReference type="CDD" id="cd01392">
    <property type="entry name" value="HTH_LacI"/>
    <property type="match status" value="1"/>
</dbReference>
<dbReference type="PROSITE" id="PS50932">
    <property type="entry name" value="HTH_LACI_2"/>
    <property type="match status" value="1"/>
</dbReference>
<dbReference type="Pfam" id="PF00356">
    <property type="entry name" value="LacI"/>
    <property type="match status" value="1"/>
</dbReference>
<evidence type="ECO:0000256" key="1">
    <source>
        <dbReference type="ARBA" id="ARBA00022491"/>
    </source>
</evidence>
<keyword evidence="1" id="KW-0678">Repressor</keyword>
<dbReference type="SMART" id="SM00354">
    <property type="entry name" value="HTH_LACI"/>
    <property type="match status" value="1"/>
</dbReference>
<protein>
    <submittedName>
        <fullName evidence="7">LacI family transcriptional regulator</fullName>
    </submittedName>
</protein>
<dbReference type="InterPro" id="IPR028082">
    <property type="entry name" value="Peripla_BP_I"/>
</dbReference>
<dbReference type="Pfam" id="PF13377">
    <property type="entry name" value="Peripla_BP_3"/>
    <property type="match status" value="1"/>
</dbReference>
<dbReference type="AlphaFoldDB" id="A0A1D2KCZ1"/>
<dbReference type="EMBL" id="CP023483">
    <property type="protein sequence ID" value="ATF26331.1"/>
    <property type="molecule type" value="Genomic_DNA"/>
</dbReference>
<dbReference type="GO" id="GO:0003700">
    <property type="term" value="F:DNA-binding transcription factor activity"/>
    <property type="evidence" value="ECO:0007669"/>
    <property type="project" value="TreeGrafter"/>
</dbReference>
<evidence type="ECO:0000313" key="8">
    <source>
        <dbReference type="Proteomes" id="UP000243591"/>
    </source>
</evidence>
<reference evidence="7 8" key="1">
    <citation type="submission" date="2017-09" db="EMBL/GenBank/DDBJ databases">
        <title>Complete Genome Sequences of Two Strains of the Meat Spoilage Bacterium Brochothrix thermosphacta Isolated from Ground Chicken.</title>
        <authorList>
            <person name="Paoli G.C."/>
            <person name="Wijey C."/>
            <person name="Chen C.-Y."/>
            <person name="Nguyen L."/>
            <person name="Yan X."/>
            <person name="Irwin P.L."/>
        </authorList>
    </citation>
    <scope>NUCLEOTIDE SEQUENCE [LARGE SCALE GENOMIC DNA]</scope>
    <source>
        <strain evidence="7 8">BI</strain>
    </source>
</reference>
<dbReference type="OrthoDB" id="1639518at2"/>
<evidence type="ECO:0000313" key="7">
    <source>
        <dbReference type="EMBL" id="ATF26331.1"/>
    </source>
</evidence>
<gene>
    <name evidence="7" type="ORF">CNY62_08045</name>
</gene>
<sequence length="335" mass="37840">MATIQEVAKYAGVSVGSVSRYLNGHKLRPDNTKKIEEAIHALDYKENFFAKGLKSNETHSIGLLMNNMQSNFSASLVARIDDVLEKEGYTILLSNYRDDPNRIEQKIAFFKSRAVDGLIIVGAEQSWPQLECLKNCDIPVISIITPLDYSQTDSIIVDNRASTEKVISRMLSLSHERIGVIVAPQTDYVARERFLGILDAFETQNKLLSESNIYYGDYSKDSGKRGMAYLLSQEVSAVFVCNYNMSLGALQTIHEKQLVIGKDISFASYDYFDASDIFYPKLTVIKQPIKEIGTLAVERLLEKIRNKNQLQGQIFTLKNDVLWRDSIIKNPTKSE</sequence>
<dbReference type="PANTHER" id="PTHR30146">
    <property type="entry name" value="LACI-RELATED TRANSCRIPTIONAL REPRESSOR"/>
    <property type="match status" value="1"/>
</dbReference>
<dbReference type="Gene3D" id="3.40.50.2300">
    <property type="match status" value="2"/>
</dbReference>
<dbReference type="InterPro" id="IPR046335">
    <property type="entry name" value="LacI/GalR-like_sensor"/>
</dbReference>
<dbReference type="InterPro" id="IPR010982">
    <property type="entry name" value="Lambda_DNA-bd_dom_sf"/>
</dbReference>
<dbReference type="SUPFAM" id="SSF53822">
    <property type="entry name" value="Periplasmic binding protein-like I"/>
    <property type="match status" value="1"/>
</dbReference>
<dbReference type="PROSITE" id="PS50943">
    <property type="entry name" value="HTH_CROC1"/>
    <property type="match status" value="1"/>
</dbReference>
<dbReference type="InterPro" id="IPR000843">
    <property type="entry name" value="HTH_LacI"/>
</dbReference>
<dbReference type="STRING" id="2756.BFR44_09250"/>
<dbReference type="InterPro" id="IPR001387">
    <property type="entry name" value="Cro/C1-type_HTH"/>
</dbReference>
<accession>A0A1D2KCZ1</accession>
<evidence type="ECO:0000256" key="4">
    <source>
        <dbReference type="ARBA" id="ARBA00023163"/>
    </source>
</evidence>
<feature type="domain" description="HTH cro/C1-type" evidence="6">
    <location>
        <begin position="3"/>
        <end position="45"/>
    </location>
</feature>
<dbReference type="Proteomes" id="UP000243591">
    <property type="component" value="Chromosome"/>
</dbReference>
<evidence type="ECO:0000256" key="3">
    <source>
        <dbReference type="ARBA" id="ARBA00023125"/>
    </source>
</evidence>
<dbReference type="Gene3D" id="1.10.260.40">
    <property type="entry name" value="lambda repressor-like DNA-binding domains"/>
    <property type="match status" value="1"/>
</dbReference>
<evidence type="ECO:0000259" key="6">
    <source>
        <dbReference type="PROSITE" id="PS50943"/>
    </source>
</evidence>
<keyword evidence="3" id="KW-0238">DNA-binding</keyword>
<dbReference type="CDD" id="cd06267">
    <property type="entry name" value="PBP1_LacI_sugar_binding-like"/>
    <property type="match status" value="1"/>
</dbReference>
<name>A0A1D2KCZ1_BROTH</name>
<feature type="domain" description="HTH lacI-type" evidence="5">
    <location>
        <begin position="2"/>
        <end position="55"/>
    </location>
</feature>
<keyword evidence="4" id="KW-0804">Transcription</keyword>